<dbReference type="InterPro" id="IPR015413">
    <property type="entry name" value="Methionyl/Leucyl_tRNA_Synth"/>
</dbReference>
<feature type="domain" description="Methionyl/Valyl/Leucyl/Isoleucyl-tRNA synthetase anticodon-binding" evidence="12">
    <location>
        <begin position="652"/>
        <end position="774"/>
    </location>
</feature>
<dbReference type="PROSITE" id="PS00178">
    <property type="entry name" value="AA_TRNA_LIGASE_I"/>
    <property type="match status" value="1"/>
</dbReference>
<dbReference type="InterPro" id="IPR013155">
    <property type="entry name" value="M/V/L/I-tRNA-synth_anticd-bd"/>
</dbReference>
<dbReference type="Gene3D" id="1.10.730.10">
    <property type="entry name" value="Isoleucyl-tRNA Synthetase, Domain 1"/>
    <property type="match status" value="1"/>
</dbReference>
<dbReference type="NCBIfam" id="TIGR00396">
    <property type="entry name" value="leuS_bact"/>
    <property type="match status" value="1"/>
</dbReference>
<keyword evidence="7 9" id="KW-0030">Aminoacyl-tRNA synthetase</keyword>
<dbReference type="Pfam" id="PF08264">
    <property type="entry name" value="Anticodon_1"/>
    <property type="match status" value="1"/>
</dbReference>
<keyword evidence="16" id="KW-1185">Reference proteome</keyword>
<dbReference type="InterPro" id="IPR009008">
    <property type="entry name" value="Val/Leu/Ile-tRNA-synth_edit"/>
</dbReference>
<reference evidence="15 16" key="1">
    <citation type="journal article" date="2023" name="Antonie Van Leeuwenhoek">
        <title>Mesoterricola silvestris gen. nov., sp. nov., Mesoterricola sediminis sp. nov., Geothrix oryzae sp. nov., Geothrix edaphica sp. nov., Geothrix rubra sp. nov., and Geothrix limicola sp. nov., six novel members of Acidobacteriota isolated from soils.</title>
        <authorList>
            <person name="Itoh H."/>
            <person name="Sugisawa Y."/>
            <person name="Mise K."/>
            <person name="Xu Z."/>
            <person name="Kuniyasu M."/>
            <person name="Ushijima N."/>
            <person name="Kawano K."/>
            <person name="Kobayashi E."/>
            <person name="Shiratori Y."/>
            <person name="Masuda Y."/>
            <person name="Senoo K."/>
        </authorList>
    </citation>
    <scope>NUCLEOTIDE SEQUENCE [LARGE SCALE GENOMIC DNA]</scope>
    <source>
        <strain evidence="15 16">Red804</strain>
    </source>
</reference>
<feature type="domain" description="Aminoacyl-tRNA synthetase class Ia" evidence="11">
    <location>
        <begin position="410"/>
        <end position="611"/>
    </location>
</feature>
<evidence type="ECO:0000313" key="15">
    <source>
        <dbReference type="EMBL" id="GLH73515.1"/>
    </source>
</evidence>
<organism evidence="15 16">
    <name type="scientific">Geothrix limicola</name>
    <dbReference type="NCBI Taxonomy" id="2927978"/>
    <lineage>
        <taxon>Bacteria</taxon>
        <taxon>Pseudomonadati</taxon>
        <taxon>Acidobacteriota</taxon>
        <taxon>Holophagae</taxon>
        <taxon>Holophagales</taxon>
        <taxon>Holophagaceae</taxon>
        <taxon>Geothrix</taxon>
    </lineage>
</organism>
<evidence type="ECO:0000256" key="10">
    <source>
        <dbReference type="RuleBase" id="RU363035"/>
    </source>
</evidence>
<evidence type="ECO:0000256" key="8">
    <source>
        <dbReference type="ARBA" id="ARBA00047469"/>
    </source>
</evidence>
<dbReference type="PANTHER" id="PTHR43740:SF2">
    <property type="entry name" value="LEUCINE--TRNA LIGASE, MITOCHONDRIAL"/>
    <property type="match status" value="1"/>
</dbReference>
<keyword evidence="6 9" id="KW-0648">Protein biosynthesis</keyword>
<dbReference type="EMBL" id="BSDE01000003">
    <property type="protein sequence ID" value="GLH73515.1"/>
    <property type="molecule type" value="Genomic_DNA"/>
</dbReference>
<dbReference type="SUPFAM" id="SSF47323">
    <property type="entry name" value="Anticodon-binding domain of a subclass of class I aminoacyl-tRNA synthetases"/>
    <property type="match status" value="1"/>
</dbReference>
<dbReference type="InterPro" id="IPR009080">
    <property type="entry name" value="tRNAsynth_Ia_anticodon-bd"/>
</dbReference>
<accession>A0ABQ5QGJ5</accession>
<dbReference type="SUPFAM" id="SSF52374">
    <property type="entry name" value="Nucleotidylyl transferase"/>
    <property type="match status" value="1"/>
</dbReference>
<dbReference type="RefSeq" id="WP_285574739.1">
    <property type="nucleotide sequence ID" value="NZ_BSDE01000003.1"/>
</dbReference>
<evidence type="ECO:0000256" key="3">
    <source>
        <dbReference type="ARBA" id="ARBA00022598"/>
    </source>
</evidence>
<evidence type="ECO:0000256" key="1">
    <source>
        <dbReference type="ARBA" id="ARBA00005594"/>
    </source>
</evidence>
<dbReference type="Gene3D" id="3.40.50.620">
    <property type="entry name" value="HUPs"/>
    <property type="match status" value="2"/>
</dbReference>
<evidence type="ECO:0000259" key="11">
    <source>
        <dbReference type="Pfam" id="PF00133"/>
    </source>
</evidence>
<comment type="catalytic activity">
    <reaction evidence="8 9">
        <text>tRNA(Leu) + L-leucine + ATP = L-leucyl-tRNA(Leu) + AMP + diphosphate</text>
        <dbReference type="Rhea" id="RHEA:11688"/>
        <dbReference type="Rhea" id="RHEA-COMP:9613"/>
        <dbReference type="Rhea" id="RHEA-COMP:9622"/>
        <dbReference type="ChEBI" id="CHEBI:30616"/>
        <dbReference type="ChEBI" id="CHEBI:33019"/>
        <dbReference type="ChEBI" id="CHEBI:57427"/>
        <dbReference type="ChEBI" id="CHEBI:78442"/>
        <dbReference type="ChEBI" id="CHEBI:78494"/>
        <dbReference type="ChEBI" id="CHEBI:456215"/>
        <dbReference type="EC" id="6.1.1.4"/>
    </reaction>
</comment>
<feature type="binding site" evidence="9">
    <location>
        <position position="575"/>
    </location>
    <ligand>
        <name>ATP</name>
        <dbReference type="ChEBI" id="CHEBI:30616"/>
    </ligand>
</feature>
<dbReference type="InterPro" id="IPR025709">
    <property type="entry name" value="Leu_tRNA-synth_edit"/>
</dbReference>
<dbReference type="EC" id="6.1.1.4" evidence="9"/>
<evidence type="ECO:0000256" key="7">
    <source>
        <dbReference type="ARBA" id="ARBA00023146"/>
    </source>
</evidence>
<evidence type="ECO:0000259" key="14">
    <source>
        <dbReference type="Pfam" id="PF13603"/>
    </source>
</evidence>
<keyword evidence="3 9" id="KW-0436">Ligase</keyword>
<dbReference type="Proteomes" id="UP001165069">
    <property type="component" value="Unassembled WGS sequence"/>
</dbReference>
<sequence length="815" mass="91028">MPFQPLTQEPEIQRRWLESGAFRAKRSGELLPGSKTFYMLVMLPYPSGRIHMGHVRNYTLGDVTARFRRMKGYEVMHPLGWDSFGLPAENAAIKHGIHPAIWTRKNIEEMKGQIQKMGISYDWDREIASFQDDYYRWNQWLFLQMWEQGDVFRANRTVNWCEELGTVLANEQVVDGKDERTGFPVVQKPLEQYFFKTTKYADELLACLDGLDWPENVKTMQRNWIGKSEGARLAFDLEIGGQIPAGIRQVEVFTTRLDTLFGVTFMALSTEHPVIEKAAESDAALKAFCDQVAAVSREERMTSDVKLGHRTALSVIHPFTGEKVPVFAANYVLMDYGTGAVMGVPAHDERDNEFAKKYGLPIPQVIVSDSEWDLGTLINSGEFTGLKSEDAVTAMIAKLGARAEKTTTYKLKDWGLSRQRYWGTPIPTVHCESCGVVPEKAENLPVRLPEDVAFTGVGPSPLTTSRSFLDCACPACGKPARRETDTMDTFVDSSWYWLRYLDPKNTELPFAKAESDAWMPVDLYVGGIEHATMHLIYARFFYKVLRDLGLASGPEPFQKLICQGMVLKDGSKMSKSKGNIVDPDEVISKYGADALRLFMIFAAPIEKEIDWTGFEGIEGASRFLKRITRMVEDHGNTAEPLPAKDQLAPEEKALLIKLNRTIQRLTDDLERRYQFNTVVSGLMELSNALSDLPAGAPHRGAVLQHALDAFVRMMSPVAPHLAEQLWSQLGKAGLCMQAAWPEADAQYLEADEVLVVVQVNGKVRGRITVPAGASEDQRRAAALACPEAQSHLDGKEIVKVVLPPGGKLVSIVVKG</sequence>
<dbReference type="Gene3D" id="3.10.20.590">
    <property type="match status" value="1"/>
</dbReference>
<dbReference type="PANTHER" id="PTHR43740">
    <property type="entry name" value="LEUCYL-TRNA SYNTHETASE"/>
    <property type="match status" value="1"/>
</dbReference>
<evidence type="ECO:0000313" key="16">
    <source>
        <dbReference type="Proteomes" id="UP001165069"/>
    </source>
</evidence>
<dbReference type="HAMAP" id="MF_00049_B">
    <property type="entry name" value="Leu_tRNA_synth_B"/>
    <property type="match status" value="1"/>
</dbReference>
<evidence type="ECO:0000256" key="2">
    <source>
        <dbReference type="ARBA" id="ARBA00022490"/>
    </source>
</evidence>
<feature type="domain" description="Leucyl-tRNA synthetase editing" evidence="14">
    <location>
        <begin position="222"/>
        <end position="399"/>
    </location>
</feature>
<dbReference type="InterPro" id="IPR002300">
    <property type="entry name" value="aa-tRNA-synth_Ia"/>
</dbReference>
<dbReference type="CDD" id="cd00812">
    <property type="entry name" value="LeuRS_core"/>
    <property type="match status" value="1"/>
</dbReference>
<comment type="similarity">
    <text evidence="1 9 10">Belongs to the class-I aminoacyl-tRNA synthetase family.</text>
</comment>
<dbReference type="SUPFAM" id="SSF50677">
    <property type="entry name" value="ValRS/IleRS/LeuRS editing domain"/>
    <property type="match status" value="1"/>
</dbReference>
<keyword evidence="2 9" id="KW-0963">Cytoplasm</keyword>
<dbReference type="InterPro" id="IPR014729">
    <property type="entry name" value="Rossmann-like_a/b/a_fold"/>
</dbReference>
<dbReference type="InterPro" id="IPR001412">
    <property type="entry name" value="aa-tRNA-synth_I_CS"/>
</dbReference>
<keyword evidence="4 9" id="KW-0547">Nucleotide-binding</keyword>
<keyword evidence="5 9" id="KW-0067">ATP-binding</keyword>
<comment type="caution">
    <text evidence="15">The sequence shown here is derived from an EMBL/GenBank/DDBJ whole genome shotgun (WGS) entry which is preliminary data.</text>
</comment>
<evidence type="ECO:0000256" key="9">
    <source>
        <dbReference type="HAMAP-Rule" id="MF_00049"/>
    </source>
</evidence>
<dbReference type="GO" id="GO:0016874">
    <property type="term" value="F:ligase activity"/>
    <property type="evidence" value="ECO:0007669"/>
    <property type="project" value="UniProtKB-KW"/>
</dbReference>
<name>A0ABQ5QGJ5_9BACT</name>
<evidence type="ECO:0000256" key="6">
    <source>
        <dbReference type="ARBA" id="ARBA00022917"/>
    </source>
</evidence>
<evidence type="ECO:0000256" key="5">
    <source>
        <dbReference type="ARBA" id="ARBA00022840"/>
    </source>
</evidence>
<comment type="subcellular location">
    <subcellularLocation>
        <location evidence="9">Cytoplasm</location>
    </subcellularLocation>
</comment>
<dbReference type="PRINTS" id="PR00985">
    <property type="entry name" value="TRNASYNTHLEU"/>
</dbReference>
<protein>
    <recommendedName>
        <fullName evidence="9">Leucine--tRNA ligase</fullName>
        <ecNumber evidence="9">6.1.1.4</ecNumber>
    </recommendedName>
    <alternativeName>
        <fullName evidence="9">Leucyl-tRNA synthetase</fullName>
        <shortName evidence="9">LeuRS</shortName>
    </alternativeName>
</protein>
<feature type="short sequence motif" description="'KMSKS' region" evidence="9">
    <location>
        <begin position="572"/>
        <end position="576"/>
    </location>
</feature>
<evidence type="ECO:0000256" key="4">
    <source>
        <dbReference type="ARBA" id="ARBA00022741"/>
    </source>
</evidence>
<dbReference type="Pfam" id="PF00133">
    <property type="entry name" value="tRNA-synt_1"/>
    <property type="match status" value="1"/>
</dbReference>
<dbReference type="Pfam" id="PF09334">
    <property type="entry name" value="tRNA-synt_1g"/>
    <property type="match status" value="1"/>
</dbReference>
<dbReference type="CDD" id="cd07958">
    <property type="entry name" value="Anticodon_Ia_Leu_BEm"/>
    <property type="match status" value="1"/>
</dbReference>
<feature type="domain" description="Methionyl/Leucyl tRNA synthetase" evidence="13">
    <location>
        <begin position="42"/>
        <end position="173"/>
    </location>
</feature>
<dbReference type="InterPro" id="IPR002302">
    <property type="entry name" value="Leu-tRNA-ligase"/>
</dbReference>
<dbReference type="Pfam" id="PF13603">
    <property type="entry name" value="tRNA-synt_1_2"/>
    <property type="match status" value="1"/>
</dbReference>
<gene>
    <name evidence="9 15" type="primary">leuS</name>
    <name evidence="15" type="ORF">GETHLI_20170</name>
</gene>
<evidence type="ECO:0000259" key="13">
    <source>
        <dbReference type="Pfam" id="PF09334"/>
    </source>
</evidence>
<feature type="short sequence motif" description="'HIGH' region" evidence="9">
    <location>
        <begin position="44"/>
        <end position="54"/>
    </location>
</feature>
<proteinExistence type="inferred from homology"/>
<evidence type="ECO:0000259" key="12">
    <source>
        <dbReference type="Pfam" id="PF08264"/>
    </source>
</evidence>